<proteinExistence type="predicted"/>
<gene>
    <name evidence="3" type="primary">Tex55</name>
</gene>
<dbReference type="SUPFAM" id="SSF47391">
    <property type="entry name" value="Dimerization-anchoring domain of cAMP-dependent PK regulatory subunit"/>
    <property type="match status" value="1"/>
</dbReference>
<feature type="compositionally biased region" description="Basic and acidic residues" evidence="1">
    <location>
        <begin position="8"/>
        <end position="24"/>
    </location>
</feature>
<dbReference type="AlphaFoldDB" id="A0A6P5RAG9"/>
<dbReference type="Gene3D" id="1.20.890.10">
    <property type="entry name" value="cAMP-dependent protein kinase regulatory subunit, dimerization-anchoring domain"/>
    <property type="match status" value="1"/>
</dbReference>
<dbReference type="Proteomes" id="UP000515126">
    <property type="component" value="Chromosome 16"/>
</dbReference>
<evidence type="ECO:0000313" key="2">
    <source>
        <dbReference type="Proteomes" id="UP000515126"/>
    </source>
</evidence>
<dbReference type="CDD" id="cd22975">
    <property type="entry name" value="DD_TEX55"/>
    <property type="match status" value="1"/>
</dbReference>
<feature type="compositionally biased region" description="Polar residues" evidence="1">
    <location>
        <begin position="104"/>
        <end position="113"/>
    </location>
</feature>
<organism evidence="2 3">
    <name type="scientific">Mus caroli</name>
    <name type="common">Ryukyu mouse</name>
    <name type="synonym">Ricefield mouse</name>
    <dbReference type="NCBI Taxonomy" id="10089"/>
    <lineage>
        <taxon>Eukaryota</taxon>
        <taxon>Metazoa</taxon>
        <taxon>Chordata</taxon>
        <taxon>Craniata</taxon>
        <taxon>Vertebrata</taxon>
        <taxon>Euteleostomi</taxon>
        <taxon>Mammalia</taxon>
        <taxon>Eutheria</taxon>
        <taxon>Euarchontoglires</taxon>
        <taxon>Glires</taxon>
        <taxon>Rodentia</taxon>
        <taxon>Myomorpha</taxon>
        <taxon>Muroidea</taxon>
        <taxon>Muridae</taxon>
        <taxon>Murinae</taxon>
        <taxon>Mus</taxon>
        <taxon>Mus</taxon>
    </lineage>
</organism>
<dbReference type="PANTHER" id="PTHR47110:SF1">
    <property type="entry name" value="TESTIS-SPECIFIC EXPRESSED PROTEIN 55"/>
    <property type="match status" value="1"/>
</dbReference>
<protein>
    <submittedName>
        <fullName evidence="3">Testis-specific expressed protein 55</fullName>
    </submittedName>
</protein>
<dbReference type="Pfam" id="PF17819">
    <property type="entry name" value="Tex55"/>
    <property type="match status" value="1"/>
</dbReference>
<dbReference type="InterPro" id="IPR048377">
    <property type="entry name" value="TEX55_DD"/>
</dbReference>
<feature type="compositionally biased region" description="Basic and acidic residues" evidence="1">
    <location>
        <begin position="115"/>
        <end position="125"/>
    </location>
</feature>
<evidence type="ECO:0000256" key="1">
    <source>
        <dbReference type="SAM" id="MobiDB-lite"/>
    </source>
</evidence>
<feature type="compositionally biased region" description="Polar residues" evidence="1">
    <location>
        <begin position="128"/>
        <end position="138"/>
    </location>
</feature>
<dbReference type="GeneID" id="110311776"/>
<accession>A0A6P5RAG9</accession>
<keyword evidence="2" id="KW-1185">Reference proteome</keyword>
<sequence>MDEPPDESLNHENTTRTPDNEKNNIEGAGQALHRGSENAGVGSSEPTGDKVSGQANAGSRQTGRRTSEEAEQRSSQPTEHRLPGHAERKASQQGERRPSERRTSQPPNQQLPSLSERKASGKIDGQESLPSEQTGQETSELDDLIPSASDDYLSARSQQQEYNQHGYWTEDSSDPHRLSEDIEKDYTQVRQTTEKQAGYRSYYKTLAHIESRTLTDTNDYRETGQRLQPCTFEDSEAELPSKVSTTEETESATTIQAYNTQDTELTTSTSHEKLPSITTKVYYSSSPEKVQTTEYTSNIATVFDQGRSSQRSSQNSRRRFPPIVFEDPYHVALRYMEKHNILQIFQQITENLVYERPDDPLYFMLDQVQGMIKYRDERQSN</sequence>
<name>A0A6P5RAG9_MUSCR</name>
<dbReference type="RefSeq" id="XP_021040960.1">
    <property type="nucleotide sequence ID" value="XM_021185301.1"/>
</dbReference>
<dbReference type="GO" id="GO:0005634">
    <property type="term" value="C:nucleus"/>
    <property type="evidence" value="ECO:0007669"/>
    <property type="project" value="Ensembl"/>
</dbReference>
<evidence type="ECO:0000313" key="3">
    <source>
        <dbReference type="RefSeq" id="XP_021040960.1"/>
    </source>
</evidence>
<feature type="region of interest" description="Disordered" evidence="1">
    <location>
        <begin position="1"/>
        <end position="181"/>
    </location>
</feature>
<dbReference type="KEGG" id="mcal:110311776"/>
<dbReference type="CTD" id="152405"/>
<dbReference type="PANTHER" id="PTHR47110">
    <property type="entry name" value="TESTIS-SPECIFIC EXPRESSED PROTEIN 55"/>
    <property type="match status" value="1"/>
</dbReference>
<dbReference type="InterPro" id="IPR040760">
    <property type="entry name" value="Tex55"/>
</dbReference>
<reference evidence="3" key="1">
    <citation type="submission" date="2025-08" db="UniProtKB">
        <authorList>
            <consortium name="RefSeq"/>
        </authorList>
    </citation>
    <scope>IDENTIFICATION</scope>
</reference>
<feature type="compositionally biased region" description="Basic and acidic residues" evidence="1">
    <location>
        <begin position="65"/>
        <end position="103"/>
    </location>
</feature>